<evidence type="ECO:0000313" key="3">
    <source>
        <dbReference type="EMBL" id="HIZ15805.1"/>
    </source>
</evidence>
<evidence type="ECO:0000256" key="1">
    <source>
        <dbReference type="SAM" id="SignalP"/>
    </source>
</evidence>
<accession>A0A9D2DF94</accession>
<feature type="signal peptide" evidence="1">
    <location>
        <begin position="1"/>
        <end position="21"/>
    </location>
</feature>
<reference evidence="3" key="2">
    <citation type="submission" date="2021-04" db="EMBL/GenBank/DDBJ databases">
        <authorList>
            <person name="Gilroy R."/>
        </authorList>
    </citation>
    <scope>NUCLEOTIDE SEQUENCE</scope>
    <source>
        <strain evidence="3">ChiHjej11B10-19426</strain>
    </source>
</reference>
<dbReference type="Pfam" id="PF04389">
    <property type="entry name" value="Peptidase_M28"/>
    <property type="match status" value="1"/>
</dbReference>
<name>A0A9D2DF94_9BACT</name>
<organism evidence="3 4">
    <name type="scientific">Candidatus Tidjanibacter faecipullorum</name>
    <dbReference type="NCBI Taxonomy" id="2838766"/>
    <lineage>
        <taxon>Bacteria</taxon>
        <taxon>Pseudomonadati</taxon>
        <taxon>Bacteroidota</taxon>
        <taxon>Bacteroidia</taxon>
        <taxon>Bacteroidales</taxon>
        <taxon>Rikenellaceae</taxon>
        <taxon>Tidjanibacter</taxon>
    </lineage>
</organism>
<dbReference type="InterPro" id="IPR045175">
    <property type="entry name" value="M28_fam"/>
</dbReference>
<dbReference type="PANTHER" id="PTHR12147">
    <property type="entry name" value="METALLOPEPTIDASE M28 FAMILY MEMBER"/>
    <property type="match status" value="1"/>
</dbReference>
<dbReference type="Gene3D" id="3.40.630.10">
    <property type="entry name" value="Zn peptidases"/>
    <property type="match status" value="1"/>
</dbReference>
<dbReference type="SUPFAM" id="SSF53187">
    <property type="entry name" value="Zn-dependent exopeptidases"/>
    <property type="match status" value="1"/>
</dbReference>
<feature type="domain" description="Peptidase M28" evidence="2">
    <location>
        <begin position="97"/>
        <end position="295"/>
    </location>
</feature>
<evidence type="ECO:0000313" key="4">
    <source>
        <dbReference type="Proteomes" id="UP000824014"/>
    </source>
</evidence>
<keyword evidence="1" id="KW-0732">Signal</keyword>
<evidence type="ECO:0000259" key="2">
    <source>
        <dbReference type="Pfam" id="PF04389"/>
    </source>
</evidence>
<protein>
    <submittedName>
        <fullName evidence="3">M20/M25/M40 family metallo-hydrolase</fullName>
    </submittedName>
</protein>
<dbReference type="SUPFAM" id="SSF56935">
    <property type="entry name" value="Porins"/>
    <property type="match status" value="1"/>
</dbReference>
<sequence length="496" mass="54669">MKRKTILSVLCLGLCGLTAAAQTLPDPTLEERLRLHVETLTADSLLGREGGSETARQAAAYIERAFEEIGLQPGSARKDGDHSFVQRFERHNTRYANIVGFLPGNDPRLRNEYIILGAHYDHLGFRVKGQDTVIYHGADDNASGTAVLIETARRLKEREHELKRTVLLVAFDGEEEGLYGSEAMVENMAADNVKFMASIDMVGWLRGAETLQIKGVGTLRDGEALFEAIPHEGLTLRTRRSPNETFTASDHNAFTARDIPAVLLTTGSKSPYHRPEDTAEKLDYAGMAAITDYTTEMAVELATCPEIAPRPLRELRRERFNGGITAGIGSSALVIPHSALNGRERFSWNAGLTGQYNLNDHFTLRADLLYHHRTFRFPEADPATGNLIVSPGFRKLEMSSLTIPVAFLLTSDLWGTLDGYLYLGLGGYYSYTFGSLINGADTAFNPHAGGIDFQFGWQFGHLGIGCTVLGELSRLFPKGTMAMRGTSTYFTVTYLF</sequence>
<reference evidence="3" key="1">
    <citation type="journal article" date="2021" name="PeerJ">
        <title>Extensive microbial diversity within the chicken gut microbiome revealed by metagenomics and culture.</title>
        <authorList>
            <person name="Gilroy R."/>
            <person name="Ravi A."/>
            <person name="Getino M."/>
            <person name="Pursley I."/>
            <person name="Horton D.L."/>
            <person name="Alikhan N.F."/>
            <person name="Baker D."/>
            <person name="Gharbi K."/>
            <person name="Hall N."/>
            <person name="Watson M."/>
            <person name="Adriaenssens E.M."/>
            <person name="Foster-Nyarko E."/>
            <person name="Jarju S."/>
            <person name="Secka A."/>
            <person name="Antonio M."/>
            <person name="Oren A."/>
            <person name="Chaudhuri R.R."/>
            <person name="La Ragione R."/>
            <person name="Hildebrand F."/>
            <person name="Pallen M.J."/>
        </authorList>
    </citation>
    <scope>NUCLEOTIDE SEQUENCE</scope>
    <source>
        <strain evidence="3">ChiHjej11B10-19426</strain>
    </source>
</reference>
<feature type="chain" id="PRO_5039703129" evidence="1">
    <location>
        <begin position="22"/>
        <end position="496"/>
    </location>
</feature>
<gene>
    <name evidence="3" type="ORF">H9816_07860</name>
</gene>
<dbReference type="Proteomes" id="UP000824014">
    <property type="component" value="Unassembled WGS sequence"/>
</dbReference>
<proteinExistence type="predicted"/>
<dbReference type="InterPro" id="IPR007484">
    <property type="entry name" value="Peptidase_M28"/>
</dbReference>
<dbReference type="AlphaFoldDB" id="A0A9D2DF94"/>
<dbReference type="GO" id="GO:0008235">
    <property type="term" value="F:metalloexopeptidase activity"/>
    <property type="evidence" value="ECO:0007669"/>
    <property type="project" value="InterPro"/>
</dbReference>
<comment type="caution">
    <text evidence="3">The sequence shown here is derived from an EMBL/GenBank/DDBJ whole genome shotgun (WGS) entry which is preliminary data.</text>
</comment>
<dbReference type="GO" id="GO:0006508">
    <property type="term" value="P:proteolysis"/>
    <property type="evidence" value="ECO:0007669"/>
    <property type="project" value="InterPro"/>
</dbReference>
<dbReference type="EMBL" id="DXCC01000030">
    <property type="protein sequence ID" value="HIZ15805.1"/>
    <property type="molecule type" value="Genomic_DNA"/>
</dbReference>
<dbReference type="PANTHER" id="PTHR12147:SF26">
    <property type="entry name" value="PEPTIDASE M28 DOMAIN-CONTAINING PROTEIN"/>
    <property type="match status" value="1"/>
</dbReference>